<dbReference type="Gene3D" id="2.180.10.10">
    <property type="entry name" value="RHS repeat-associated core"/>
    <property type="match status" value="4"/>
</dbReference>
<dbReference type="InterPro" id="IPR056823">
    <property type="entry name" value="TEN-like_YD-shell"/>
</dbReference>
<evidence type="ECO:0000256" key="6">
    <source>
        <dbReference type="SAM" id="Phobius"/>
    </source>
</evidence>
<dbReference type="PANTHER" id="PTHR32305:SF15">
    <property type="entry name" value="PROTEIN RHSA-RELATED"/>
    <property type="match status" value="1"/>
</dbReference>
<evidence type="ECO:0000256" key="2">
    <source>
        <dbReference type="ARBA" id="ARBA00005558"/>
    </source>
</evidence>
<keyword evidence="6" id="KW-0472">Membrane</keyword>
<dbReference type="Pfam" id="PF05954">
    <property type="entry name" value="Phage_GPD"/>
    <property type="match status" value="1"/>
</dbReference>
<dbReference type="NCBIfam" id="TIGR03361">
    <property type="entry name" value="VI_Rhs_Vgr"/>
    <property type="match status" value="1"/>
</dbReference>
<feature type="region of interest" description="Disordered" evidence="5">
    <location>
        <begin position="540"/>
        <end position="561"/>
    </location>
</feature>
<dbReference type="EMBL" id="CABWIL020000044">
    <property type="protein sequence ID" value="CAB3974151.1"/>
    <property type="molecule type" value="Genomic_DNA"/>
</dbReference>
<comment type="similarity">
    <text evidence="2">Belongs to the VgrG protein family.</text>
</comment>
<dbReference type="Gene3D" id="4.10.220.110">
    <property type="match status" value="1"/>
</dbReference>
<dbReference type="Pfam" id="PF22178">
    <property type="entry name" value="Gp5_trimer_C"/>
    <property type="match status" value="1"/>
</dbReference>
<dbReference type="NCBIfam" id="TIGR03696">
    <property type="entry name" value="Rhs_assc_core"/>
    <property type="match status" value="1"/>
</dbReference>
<dbReference type="InterPro" id="IPR006530">
    <property type="entry name" value="YD"/>
</dbReference>
<dbReference type="Pfam" id="PF20148">
    <property type="entry name" value="DUF6531"/>
    <property type="match status" value="1"/>
</dbReference>
<dbReference type="SUPFAM" id="SSF69279">
    <property type="entry name" value="Phage tail proteins"/>
    <property type="match status" value="2"/>
</dbReference>
<dbReference type="InterPro" id="IPR006533">
    <property type="entry name" value="T6SS_Vgr_RhsGE"/>
</dbReference>
<name>A0A6J5JSF5_9BURK</name>
<dbReference type="NCBIfam" id="TIGR01643">
    <property type="entry name" value="YD_repeat_2x"/>
    <property type="match status" value="8"/>
</dbReference>
<dbReference type="InterPro" id="IPR017847">
    <property type="entry name" value="T6SS_RhsGE_Vgr_subset"/>
</dbReference>
<feature type="transmembrane region" description="Helical" evidence="6">
    <location>
        <begin position="1869"/>
        <end position="1887"/>
    </location>
</feature>
<evidence type="ECO:0000259" key="9">
    <source>
        <dbReference type="Pfam" id="PF22178"/>
    </source>
</evidence>
<gene>
    <name evidence="11" type="ORF">BLA3211_07876</name>
</gene>
<proteinExistence type="inferred from homology"/>
<evidence type="ECO:0000259" key="8">
    <source>
        <dbReference type="Pfam" id="PF20148"/>
    </source>
</evidence>
<dbReference type="GO" id="GO:0005576">
    <property type="term" value="C:extracellular region"/>
    <property type="evidence" value="ECO:0007669"/>
    <property type="project" value="UniProtKB-SubCell"/>
</dbReference>
<dbReference type="SUPFAM" id="SSF69349">
    <property type="entry name" value="Phage fibre proteins"/>
    <property type="match status" value="1"/>
</dbReference>
<feature type="domain" description="Gp5/Type VI secretion system Vgr C-terminal trimerisation" evidence="9">
    <location>
        <begin position="500"/>
        <end position="608"/>
    </location>
</feature>
<dbReference type="InterPro" id="IPR054030">
    <property type="entry name" value="Gp5_Vgr_C"/>
</dbReference>
<dbReference type="PRINTS" id="PR00394">
    <property type="entry name" value="RHSPROTEIN"/>
</dbReference>
<comment type="subcellular location">
    <subcellularLocation>
        <location evidence="1">Secreted</location>
    </subcellularLocation>
</comment>
<feature type="domain" description="Gp5/Type VI secretion system Vgr protein OB-fold" evidence="7">
    <location>
        <begin position="415"/>
        <end position="483"/>
    </location>
</feature>
<feature type="domain" description="Teneurin-like YD-shell" evidence="10">
    <location>
        <begin position="1266"/>
        <end position="1406"/>
    </location>
</feature>
<dbReference type="Gene3D" id="3.55.50.10">
    <property type="entry name" value="Baseplate protein-like domains"/>
    <property type="match status" value="1"/>
</dbReference>
<dbReference type="Pfam" id="PF05593">
    <property type="entry name" value="RHS_repeat"/>
    <property type="match status" value="2"/>
</dbReference>
<dbReference type="Gene3D" id="2.30.110.50">
    <property type="match status" value="1"/>
</dbReference>
<protein>
    <submittedName>
        <fullName evidence="11">ImpA family type VI secretion-associated protein</fullName>
    </submittedName>
</protein>
<evidence type="ECO:0000256" key="1">
    <source>
        <dbReference type="ARBA" id="ARBA00004613"/>
    </source>
</evidence>
<accession>A0A6J5JSF5</accession>
<evidence type="ECO:0000256" key="5">
    <source>
        <dbReference type="SAM" id="MobiDB-lite"/>
    </source>
</evidence>
<dbReference type="InterPro" id="IPR045351">
    <property type="entry name" value="DUF6531"/>
</dbReference>
<evidence type="ECO:0000259" key="10">
    <source>
        <dbReference type="Pfam" id="PF25023"/>
    </source>
</evidence>
<keyword evidence="6" id="KW-0812">Transmembrane</keyword>
<sequence>MSPISLQEIAKQFFALQNNRLFTIDTPLSGRSALVLTEFVCEEGLGELFEMKFMLASQDPNIELKQLIGKPVTVTLQLTDALASTDVRYFHGYVTDFIHTGTDGGLATYEAVARPWLAFMDRRQDIRIFQEQTVGEILNDVMHRYRRFGDVVFRLSAPTVNRSYCTQYKETDLAFALRLMQEEGLFFYFEHKKDGHTLIITDSSINAGPIAGYSPVLRYSTDEILESNPVVTSFVSRRKFTSGSVALKTGDYKAPGARRYVERDTAVDQGEVDNYELYDYLGAHGFPDSDRGEQLARFRTEALAAHSKIFVGKSHYRRLELERYFELDAHYDHEQAKPEDRQFLLTSIRHHGTNNYQAKPESQILTAPGSAIYTAEFRCIRKKIPYRPLLTSPRPMIHGVQTAVVVGPKGEEIYTDRLGRVKIQLPWDRLGKQDQASSCWVRVAQPWASSGFGMIQLPRIGDEVVVTFTDGNPDRPLIIASVYNAANMPPWALPDNATQSGILTRSTTGGDNGTANALRFEDRKGQEEVWLHAEKDQRIEVENDESHSVGNDREKSVGNDEKASIGQNWTLSTGGVKFETVGLASVQSVGLGKMLNVGLAYNVNVGGLYLRNVVLQMASTVGMDRVDRVVQDWTAHVGHTYEVTVRGKAVGDAVKKDQETPLDISPSFSPQIPDPVQSANSNQIRITDSGQASLSGAKTAQLIGPGGTITIDAAGIHLKGKGIYLEGPVTQSGGSAKGLAPVTEADCAECAKKTTSAHPVDVATGQKLLTHDDFTLPGRVPIRWNRRYRSADQRPGSFGVAWKLQYATEVRRVTIADIPKLVYIDFDGRQLQFPLLDSGQEHFHPIEKYTLQRLDDIDGLTRYAIRFPNGIVETYSPHPSESDHWLLERYETRDKQSLSFRYTPSGNLHQIQNNCHTVSCQHDSEGRIIEVHLLDEHGTSTQKLAAYRYDDHGDLVQAIDSGNLTWTYAYHTHLLTRYETPAGATFVAEWDGETPQARCIRTYAYTLDADGQPVVTREARFSYQPTARITQVTDALGNTTTYRYNGLWAVDQIVHSDGSADQTEFDETGNVAARIDALGRKTQSISDATGNPIAIRDAAGQLTRIEYNDQNLPTRITDPAGHIWQREYDTDGHLVKEIDPLGNTSSTTFENGLAVAHTDALGNVTKTQFNDAGQMIARTDCSGFTTQYGYDERGRQTHQTNALGQTSKFYGNAAGLPTAIAPAGLGVWKTTYDRAGQAIAYTDPLGRTTQVTRDAYGQIVRVEAPDGTTTDYGYDALGRVVALTNAKGERCTFEYDAQGRMIAQTGFDGRRQQVEYNAVGEQIAQINHGNDGQLRTTLLYDSLGRPIERRLGDGTHTTFGYDARGLLTQIRHEPKDSEPSQITYEYDAAGRRTAEVQSHHGRVWRLQHTFDAANNRSGMQLPGVGLLTWQRYGSGHIHGLLLDGEPLASFERDALHRTIHAAQGPIAQLFAYNDAGLLQTQRLQDLDERGQPRAEPRPWRTWDYDMAGQITRLADTWRGERHFEYDPLARLTGVNRQGGEAVPQPSGEIYRYDPAGNLLSRLDHGSERDSTATSMADAAAVPEAPGDRLKRFITVAGLTRSQLDFSYDGHGNRTGRVERPIQDVPESDHNPGLLDRLLARREAVTPATTPESVETRYRYDNGHQLSSIEQADGSRTEYRYDALGRRIAKVHTPAGAAPSTTLFVWDGDWMLQEVRAGRTPRNDESVTYVAHPDHAGPVARLERGKRHFYITDHLGAPQELYDEMRRVVWAADFDGYGQTKSMIADEIDNPIRFPGQFRDRESGLYYNRHRYYDPAIGRYINQDPIGLRAGLNFYAYADGIPTHKIDPDGLGTIAMGAGIGSVVPGPGTLIGAGIGALVMIGAGIWYMTRSTDSTQEKVKEKDDCPNKCNPCKTVSGKIIAVGTFGYRPLDVIPDNEMQHGVYGSHHNIFQANQSPYPKCICFWAKQKYVLKPEQLTSSMVPIEPFLNSP</sequence>
<evidence type="ECO:0000259" key="7">
    <source>
        <dbReference type="Pfam" id="PF04717"/>
    </source>
</evidence>
<dbReference type="Gene3D" id="2.40.50.230">
    <property type="entry name" value="Gp5 N-terminal domain"/>
    <property type="match status" value="1"/>
</dbReference>
<dbReference type="Pfam" id="PF04717">
    <property type="entry name" value="Phage_base_V"/>
    <property type="match status" value="1"/>
</dbReference>
<dbReference type="InterPro" id="IPR006531">
    <property type="entry name" value="Gp5/Vgr_OB"/>
</dbReference>
<dbReference type="Pfam" id="PF25023">
    <property type="entry name" value="TEN_YD-shell"/>
    <property type="match status" value="2"/>
</dbReference>
<evidence type="ECO:0000313" key="11">
    <source>
        <dbReference type="EMBL" id="CAB3974151.1"/>
    </source>
</evidence>
<organism evidence="11 12">
    <name type="scientific">Burkholderia aenigmatica</name>
    <dbReference type="NCBI Taxonomy" id="2015348"/>
    <lineage>
        <taxon>Bacteria</taxon>
        <taxon>Pseudomonadati</taxon>
        <taxon>Pseudomonadota</taxon>
        <taxon>Betaproteobacteria</taxon>
        <taxon>Burkholderiales</taxon>
        <taxon>Burkholderiaceae</taxon>
        <taxon>Burkholderia</taxon>
        <taxon>Burkholderia cepacia complex</taxon>
    </lineage>
</organism>
<dbReference type="InterPro" id="IPR050708">
    <property type="entry name" value="T6SS_VgrG/RHS"/>
</dbReference>
<keyword evidence="4" id="KW-0677">Repeat</keyword>
<dbReference type="NCBIfam" id="TIGR01646">
    <property type="entry name" value="vgr_GE"/>
    <property type="match status" value="1"/>
</dbReference>
<dbReference type="InterPro" id="IPR031325">
    <property type="entry name" value="RHS_repeat"/>
</dbReference>
<feature type="domain" description="Teneurin-like YD-shell" evidence="10">
    <location>
        <begin position="1654"/>
        <end position="1823"/>
    </location>
</feature>
<reference evidence="11 12" key="1">
    <citation type="submission" date="2020-04" db="EMBL/GenBank/DDBJ databases">
        <authorList>
            <person name="Depoorter E."/>
        </authorList>
    </citation>
    <scope>NUCLEOTIDE SEQUENCE [LARGE SCALE GENOMIC DNA]</scope>
    <source>
        <strain evidence="11 12">BCC0217</strain>
    </source>
</reference>
<evidence type="ECO:0000256" key="3">
    <source>
        <dbReference type="ARBA" id="ARBA00022525"/>
    </source>
</evidence>
<dbReference type="Proteomes" id="UP000494301">
    <property type="component" value="Unassembled WGS sequence"/>
</dbReference>
<evidence type="ECO:0000313" key="12">
    <source>
        <dbReference type="Proteomes" id="UP000494301"/>
    </source>
</evidence>
<feature type="domain" description="DUF6531" evidence="8">
    <location>
        <begin position="758"/>
        <end position="833"/>
    </location>
</feature>
<dbReference type="SUPFAM" id="SSF69255">
    <property type="entry name" value="gp5 N-terminal domain-like"/>
    <property type="match status" value="1"/>
</dbReference>
<dbReference type="PANTHER" id="PTHR32305">
    <property type="match status" value="1"/>
</dbReference>
<evidence type="ECO:0000256" key="4">
    <source>
        <dbReference type="ARBA" id="ARBA00022737"/>
    </source>
</evidence>
<dbReference type="InterPro" id="IPR022385">
    <property type="entry name" value="Rhs_assc_core"/>
</dbReference>
<dbReference type="InterPro" id="IPR037026">
    <property type="entry name" value="Vgr_OB-fold_dom_sf"/>
</dbReference>
<keyword evidence="6" id="KW-1133">Transmembrane helix</keyword>
<dbReference type="RefSeq" id="WP_175223522.1">
    <property type="nucleotide sequence ID" value="NZ_CABWIL020000044.1"/>
</dbReference>
<keyword evidence="3" id="KW-0964">Secreted</keyword>